<keyword evidence="6" id="KW-1133">Transmembrane helix</keyword>
<comment type="similarity">
    <text evidence="1">Belongs to the peptidase S28 family.</text>
</comment>
<dbReference type="GO" id="GO:0006508">
    <property type="term" value="P:proteolysis"/>
    <property type="evidence" value="ECO:0007669"/>
    <property type="project" value="UniProtKB-KW"/>
</dbReference>
<dbReference type="Pfam" id="PF05577">
    <property type="entry name" value="Peptidase_S28"/>
    <property type="match status" value="1"/>
</dbReference>
<evidence type="ECO:0000313" key="7">
    <source>
        <dbReference type="EMBL" id="KAK2956504.1"/>
    </source>
</evidence>
<keyword evidence="2 7" id="KW-0645">Protease</keyword>
<dbReference type="Gene3D" id="1.20.120.980">
    <property type="entry name" value="Serine carboxypeptidase S28, SKS domain"/>
    <property type="match status" value="1"/>
</dbReference>
<dbReference type="GO" id="GO:0008233">
    <property type="term" value="F:peptidase activity"/>
    <property type="evidence" value="ECO:0007669"/>
    <property type="project" value="UniProtKB-KW"/>
</dbReference>
<dbReference type="SUPFAM" id="SSF53474">
    <property type="entry name" value="alpha/beta-Hydrolases"/>
    <property type="match status" value="1"/>
</dbReference>
<dbReference type="EMBL" id="JARBJD010000055">
    <property type="protein sequence ID" value="KAK2956504.1"/>
    <property type="molecule type" value="Genomic_DNA"/>
</dbReference>
<dbReference type="InterPro" id="IPR042269">
    <property type="entry name" value="Ser_carbopepase_S28_SKS"/>
</dbReference>
<dbReference type="InterPro" id="IPR008758">
    <property type="entry name" value="Peptidase_S28"/>
</dbReference>
<proteinExistence type="inferred from homology"/>
<evidence type="ECO:0000256" key="1">
    <source>
        <dbReference type="ARBA" id="ARBA00011079"/>
    </source>
</evidence>
<evidence type="ECO:0000313" key="8">
    <source>
        <dbReference type="Proteomes" id="UP001281761"/>
    </source>
</evidence>
<reference evidence="7 8" key="1">
    <citation type="journal article" date="2022" name="bioRxiv">
        <title>Genomics of Preaxostyla Flagellates Illuminates Evolutionary Transitions and the Path Towards Mitochondrial Loss.</title>
        <authorList>
            <person name="Novak L.V.F."/>
            <person name="Treitli S.C."/>
            <person name="Pyrih J."/>
            <person name="Halakuc P."/>
            <person name="Pipaliya S.V."/>
            <person name="Vacek V."/>
            <person name="Brzon O."/>
            <person name="Soukal P."/>
            <person name="Eme L."/>
            <person name="Dacks J.B."/>
            <person name="Karnkowska A."/>
            <person name="Elias M."/>
            <person name="Hampl V."/>
        </authorList>
    </citation>
    <scope>NUCLEOTIDE SEQUENCE [LARGE SCALE GENOMIC DNA]</scope>
    <source>
        <strain evidence="7">NAU3</strain>
        <tissue evidence="7">Gut</tissue>
    </source>
</reference>
<protein>
    <submittedName>
        <fullName evidence="7">Thymus-specific serine protease</fullName>
        <ecNumber evidence="7">3.4.-.-</ecNumber>
    </submittedName>
</protein>
<keyword evidence="3" id="KW-0732">Signal</keyword>
<keyword evidence="5" id="KW-0325">Glycoprotein</keyword>
<gene>
    <name evidence="7" type="ORF">BLNAU_8558</name>
</gene>
<evidence type="ECO:0000256" key="4">
    <source>
        <dbReference type="ARBA" id="ARBA00022801"/>
    </source>
</evidence>
<dbReference type="EC" id="3.4.-.-" evidence="7"/>
<dbReference type="PANTHER" id="PTHR11010">
    <property type="entry name" value="PROTEASE S28 PRO-X CARBOXYPEPTIDASE-RELATED"/>
    <property type="match status" value="1"/>
</dbReference>
<keyword evidence="6" id="KW-0812">Transmembrane</keyword>
<dbReference type="PANTHER" id="PTHR11010:SF38">
    <property type="entry name" value="LYSOSOMAL PRO-X CARBOXYPEPTIDASE"/>
    <property type="match status" value="1"/>
</dbReference>
<name>A0ABQ9XYF3_9EUKA</name>
<dbReference type="Proteomes" id="UP001281761">
    <property type="component" value="Unassembled WGS sequence"/>
</dbReference>
<keyword evidence="4 7" id="KW-0378">Hydrolase</keyword>
<organism evidence="7 8">
    <name type="scientific">Blattamonas nauphoetae</name>
    <dbReference type="NCBI Taxonomy" id="2049346"/>
    <lineage>
        <taxon>Eukaryota</taxon>
        <taxon>Metamonada</taxon>
        <taxon>Preaxostyla</taxon>
        <taxon>Oxymonadida</taxon>
        <taxon>Blattamonas</taxon>
    </lineage>
</organism>
<feature type="transmembrane region" description="Helical" evidence="6">
    <location>
        <begin position="496"/>
        <end position="520"/>
    </location>
</feature>
<sequence>MLSTAISLITLCSAYLKFNPDFVSRTNQTLRSNAEYKTFKQKLDHFDPQSTTTFDQRYVINTLYYKNSHTLILDISGESVMPANAASSGFVNVLAEQFEAVAVSLEHRYYGKSHPFAALTTDNLKYLSSQQALADLATFVDFLRAGELKSHNIKHIIVTGGSYAGAMSAWFRTMYPHITFASIASSGPVLAQMDFPEYDQAISEAIDAKCRAAVQAATKEVEAAVVADYEKERETLKCTQLSNKVDYLYVVADAVSYAIQYNQDDGPAKKQTIKLLCDTLDDESIPTLKERMNKFVGTIFEYLETDCFDFSSSRERLSSDVVSETQSSRQWMYQVCTEFGYFQVAPAENSLRSALIDSQYHLDLCKAIFGKELVPDIEGINRRYGGLDVKGNNIIFSNGEKDPWKMLSILNASLATRTSTAGTSNGGHVVPEDGRVERQKWGVFVIKDGSHCVDLHTPAPSDSQPLKNVRRYEIEMLKDWLAQNVVPVGFKFTDPVVLASVVTIGVMVVAFIAIVIVLGATY</sequence>
<evidence type="ECO:0000256" key="2">
    <source>
        <dbReference type="ARBA" id="ARBA00022670"/>
    </source>
</evidence>
<evidence type="ECO:0000256" key="6">
    <source>
        <dbReference type="SAM" id="Phobius"/>
    </source>
</evidence>
<keyword evidence="6" id="KW-0472">Membrane</keyword>
<accession>A0ABQ9XYF3</accession>
<evidence type="ECO:0000256" key="3">
    <source>
        <dbReference type="ARBA" id="ARBA00022729"/>
    </source>
</evidence>
<comment type="caution">
    <text evidence="7">The sequence shown here is derived from an EMBL/GenBank/DDBJ whole genome shotgun (WGS) entry which is preliminary data.</text>
</comment>
<dbReference type="Gene3D" id="3.40.50.1820">
    <property type="entry name" value="alpha/beta hydrolase"/>
    <property type="match status" value="1"/>
</dbReference>
<dbReference type="InterPro" id="IPR029058">
    <property type="entry name" value="AB_hydrolase_fold"/>
</dbReference>
<keyword evidence="8" id="KW-1185">Reference proteome</keyword>
<evidence type="ECO:0000256" key="5">
    <source>
        <dbReference type="ARBA" id="ARBA00023180"/>
    </source>
</evidence>